<evidence type="ECO:0000256" key="8">
    <source>
        <dbReference type="PIRSR" id="PIRSR005096-3"/>
    </source>
</evidence>
<dbReference type="AlphaFoldDB" id="A0A1H8MKW1"/>
<dbReference type="EC" id="5.1.3.3" evidence="5"/>
<dbReference type="OrthoDB" id="9779408at2"/>
<comment type="catalytic activity">
    <reaction evidence="5">
        <text>alpha-D-glucose = beta-D-glucose</text>
        <dbReference type="Rhea" id="RHEA:10264"/>
        <dbReference type="ChEBI" id="CHEBI:15903"/>
        <dbReference type="ChEBI" id="CHEBI:17925"/>
        <dbReference type="EC" id="5.1.3.3"/>
    </reaction>
</comment>
<accession>A0A1H8MKW1</accession>
<feature type="active site" description="Proton acceptor" evidence="6">
    <location>
        <position position="312"/>
    </location>
</feature>
<dbReference type="InterPro" id="IPR047215">
    <property type="entry name" value="Galactose_mutarotase-like"/>
</dbReference>
<protein>
    <recommendedName>
        <fullName evidence="5">Aldose 1-epimerase</fullName>
        <ecNumber evidence="5">5.1.3.3</ecNumber>
    </recommendedName>
</protein>
<feature type="active site" description="Proton donor" evidence="6">
    <location>
        <position position="178"/>
    </location>
</feature>
<evidence type="ECO:0000256" key="3">
    <source>
        <dbReference type="ARBA" id="ARBA00023235"/>
    </source>
</evidence>
<dbReference type="PANTHER" id="PTHR10091:SF0">
    <property type="entry name" value="GALACTOSE MUTAROTASE"/>
    <property type="match status" value="1"/>
</dbReference>
<dbReference type="PANTHER" id="PTHR10091">
    <property type="entry name" value="ALDOSE-1-EPIMERASE"/>
    <property type="match status" value="1"/>
</dbReference>
<evidence type="ECO:0000256" key="2">
    <source>
        <dbReference type="ARBA" id="ARBA00006206"/>
    </source>
</evidence>
<evidence type="ECO:0000256" key="5">
    <source>
        <dbReference type="PIRNR" id="PIRNR005096"/>
    </source>
</evidence>
<dbReference type="CDD" id="cd09019">
    <property type="entry name" value="galactose_mutarotase_like"/>
    <property type="match status" value="1"/>
</dbReference>
<dbReference type="InterPro" id="IPR015443">
    <property type="entry name" value="Aldose_1-epimerase"/>
</dbReference>
<evidence type="ECO:0000313" key="10">
    <source>
        <dbReference type="Proteomes" id="UP000199300"/>
    </source>
</evidence>
<comment type="similarity">
    <text evidence="2 5">Belongs to the aldose epimerase family.</text>
</comment>
<evidence type="ECO:0000256" key="6">
    <source>
        <dbReference type="PIRSR" id="PIRSR005096-1"/>
    </source>
</evidence>
<evidence type="ECO:0000256" key="1">
    <source>
        <dbReference type="ARBA" id="ARBA00005028"/>
    </source>
</evidence>
<dbReference type="Pfam" id="PF01263">
    <property type="entry name" value="Aldose_epim"/>
    <property type="match status" value="1"/>
</dbReference>
<feature type="binding site" evidence="8">
    <location>
        <begin position="178"/>
        <end position="180"/>
    </location>
    <ligand>
        <name>beta-D-galactose</name>
        <dbReference type="ChEBI" id="CHEBI:27667"/>
    </ligand>
</feature>
<comment type="pathway">
    <text evidence="1 5">Carbohydrate metabolism; hexose metabolism.</text>
</comment>
<dbReference type="InterPro" id="IPR014718">
    <property type="entry name" value="GH-type_carb-bd"/>
</dbReference>
<feature type="binding site" evidence="7">
    <location>
        <position position="251"/>
    </location>
    <ligand>
        <name>beta-D-galactose</name>
        <dbReference type="ChEBI" id="CHEBI:27667"/>
    </ligand>
</feature>
<dbReference type="Gene3D" id="2.70.98.10">
    <property type="match status" value="1"/>
</dbReference>
<evidence type="ECO:0000313" key="9">
    <source>
        <dbReference type="EMBL" id="SEO17868.1"/>
    </source>
</evidence>
<dbReference type="PIRSF" id="PIRSF005096">
    <property type="entry name" value="GALM"/>
    <property type="match status" value="1"/>
</dbReference>
<dbReference type="GO" id="GO:0006006">
    <property type="term" value="P:glucose metabolic process"/>
    <property type="evidence" value="ECO:0007669"/>
    <property type="project" value="TreeGrafter"/>
</dbReference>
<keyword evidence="3 5" id="KW-0413">Isomerase</keyword>
<name>A0A1H8MKW1_9BACI</name>
<dbReference type="GO" id="GO:0033499">
    <property type="term" value="P:galactose catabolic process via UDP-galactose, Leloir pathway"/>
    <property type="evidence" value="ECO:0007669"/>
    <property type="project" value="TreeGrafter"/>
</dbReference>
<dbReference type="GO" id="GO:0004034">
    <property type="term" value="F:aldose 1-epimerase activity"/>
    <property type="evidence" value="ECO:0007669"/>
    <property type="project" value="UniProtKB-EC"/>
</dbReference>
<dbReference type="RefSeq" id="WP_091496674.1">
    <property type="nucleotide sequence ID" value="NZ_FODJ01000004.1"/>
</dbReference>
<dbReference type="SUPFAM" id="SSF74650">
    <property type="entry name" value="Galactose mutarotase-like"/>
    <property type="match status" value="1"/>
</dbReference>
<evidence type="ECO:0000256" key="7">
    <source>
        <dbReference type="PIRSR" id="PIRSR005096-2"/>
    </source>
</evidence>
<dbReference type="GO" id="GO:0005737">
    <property type="term" value="C:cytoplasm"/>
    <property type="evidence" value="ECO:0007669"/>
    <property type="project" value="TreeGrafter"/>
</dbReference>
<sequence>MKMTSTPLQVDGNQWTEYTLTNTNGMSVSFLDFGGIITSVKVPDRNETYQNVVIAFDDYQDYLNNTSYFGALIGRVAGRIDHASFKLGEKTFSLPANEGDHHLHGGQVGLHNIVWQVELLERASSLAAVLYHTSIDEESGYPGTVQYKVTYTLTAENTFEIDYEAFSDQDTVLTLTNHTYFNLSGDLETDILNHQVMLDADQFVELDDALIPTGRILPVTGTAFDFTSGRPLRDGVNSIDPQNIVANNGYDHFFIFNKQQAADAILTDPVSGRVLTVKTDQPGVVMYTSNGLDDSFKLKERLSAKYLGVCLETQSSPASLVYDGFPTILLGAHEVYRKSTTFTFSVL</sequence>
<proteinExistence type="inferred from homology"/>
<dbReference type="NCBIfam" id="NF008277">
    <property type="entry name" value="PRK11055.1"/>
    <property type="match status" value="1"/>
</dbReference>
<keyword evidence="10" id="KW-1185">Reference proteome</keyword>
<dbReference type="InterPro" id="IPR011013">
    <property type="entry name" value="Gal_mutarotase_sf_dom"/>
</dbReference>
<dbReference type="GO" id="GO:0030246">
    <property type="term" value="F:carbohydrate binding"/>
    <property type="evidence" value="ECO:0007669"/>
    <property type="project" value="InterPro"/>
</dbReference>
<dbReference type="InterPro" id="IPR008183">
    <property type="entry name" value="Aldose_1/G6P_1-epimerase"/>
</dbReference>
<dbReference type="EMBL" id="FODJ01000004">
    <property type="protein sequence ID" value="SEO17868.1"/>
    <property type="molecule type" value="Genomic_DNA"/>
</dbReference>
<evidence type="ECO:0000256" key="4">
    <source>
        <dbReference type="ARBA" id="ARBA00023277"/>
    </source>
</evidence>
<dbReference type="UniPathway" id="UPA00242"/>
<gene>
    <name evidence="9" type="ORF">SAMN04488134_104191</name>
</gene>
<dbReference type="Proteomes" id="UP000199300">
    <property type="component" value="Unassembled WGS sequence"/>
</dbReference>
<reference evidence="9 10" key="1">
    <citation type="submission" date="2016-10" db="EMBL/GenBank/DDBJ databases">
        <authorList>
            <person name="de Groot N.N."/>
        </authorList>
    </citation>
    <scope>NUCLEOTIDE SEQUENCE [LARGE SCALE GENOMIC DNA]</scope>
    <source>
        <strain evidence="9 10">CGMCC 1.10434</strain>
    </source>
</reference>
<dbReference type="STRING" id="872970.SAMN04488134_104191"/>
<organism evidence="9 10">
    <name type="scientific">Amphibacillus marinus</name>
    <dbReference type="NCBI Taxonomy" id="872970"/>
    <lineage>
        <taxon>Bacteria</taxon>
        <taxon>Bacillati</taxon>
        <taxon>Bacillota</taxon>
        <taxon>Bacilli</taxon>
        <taxon>Bacillales</taxon>
        <taxon>Bacillaceae</taxon>
        <taxon>Amphibacillus</taxon>
    </lineage>
</organism>
<keyword evidence="4 5" id="KW-0119">Carbohydrate metabolism</keyword>